<dbReference type="Pfam" id="PF01494">
    <property type="entry name" value="FAD_binding_3"/>
    <property type="match status" value="1"/>
</dbReference>
<feature type="domain" description="Phenol hydroxylase-like C-terminal dimerisation" evidence="6">
    <location>
        <begin position="426"/>
        <end position="613"/>
    </location>
</feature>
<dbReference type="InterPro" id="IPR012941">
    <property type="entry name" value="Phe_hydrox_C_dim_dom"/>
</dbReference>
<dbReference type="Proteomes" id="UP000241587">
    <property type="component" value="Unassembled WGS sequence"/>
</dbReference>
<dbReference type="SUPFAM" id="SSF51905">
    <property type="entry name" value="FAD/NAD(P)-binding domain"/>
    <property type="match status" value="1"/>
</dbReference>
<organism evidence="7 8">
    <name type="scientific">Fusarium culmorum</name>
    <dbReference type="NCBI Taxonomy" id="5516"/>
    <lineage>
        <taxon>Eukaryota</taxon>
        <taxon>Fungi</taxon>
        <taxon>Dikarya</taxon>
        <taxon>Ascomycota</taxon>
        <taxon>Pezizomycotina</taxon>
        <taxon>Sordariomycetes</taxon>
        <taxon>Hypocreomycetidae</taxon>
        <taxon>Hypocreales</taxon>
        <taxon>Nectriaceae</taxon>
        <taxon>Fusarium</taxon>
    </lineage>
</organism>
<keyword evidence="3" id="KW-0274">FAD</keyword>
<dbReference type="OMA" id="IYDIAFW"/>
<dbReference type="CDD" id="cd02979">
    <property type="entry name" value="PHOX_C"/>
    <property type="match status" value="1"/>
</dbReference>
<keyword evidence="8" id="KW-1185">Reference proteome</keyword>
<evidence type="ECO:0000256" key="3">
    <source>
        <dbReference type="ARBA" id="ARBA00022827"/>
    </source>
</evidence>
<gene>
    <name evidence="7" type="ORF">FCULG_00003116</name>
</gene>
<dbReference type="GO" id="GO:0016709">
    <property type="term" value="F:oxidoreductase activity, acting on paired donors, with incorporation or reduction of molecular oxygen, NAD(P)H as one donor, and incorporation of one atom of oxygen"/>
    <property type="evidence" value="ECO:0007669"/>
    <property type="project" value="UniProtKB-ARBA"/>
</dbReference>
<dbReference type="InterPro" id="IPR036188">
    <property type="entry name" value="FAD/NAD-bd_sf"/>
</dbReference>
<proteinExistence type="inferred from homology"/>
<dbReference type="Pfam" id="PF07976">
    <property type="entry name" value="Phe_hydrox_dim"/>
    <property type="match status" value="1"/>
</dbReference>
<dbReference type="OrthoDB" id="5325318at2759"/>
<dbReference type="EMBL" id="PVEM01000001">
    <property type="protein sequence ID" value="PTD12259.1"/>
    <property type="molecule type" value="Genomic_DNA"/>
</dbReference>
<evidence type="ECO:0000313" key="8">
    <source>
        <dbReference type="Proteomes" id="UP000241587"/>
    </source>
</evidence>
<protein>
    <submittedName>
        <fullName evidence="7">Phenol 2-monooxygenase</fullName>
    </submittedName>
</protein>
<dbReference type="PANTHER" id="PTHR43004">
    <property type="entry name" value="TRK SYSTEM POTASSIUM UPTAKE PROTEIN"/>
    <property type="match status" value="1"/>
</dbReference>
<dbReference type="GO" id="GO:0071949">
    <property type="term" value="F:FAD binding"/>
    <property type="evidence" value="ECO:0007669"/>
    <property type="project" value="InterPro"/>
</dbReference>
<dbReference type="Gene3D" id="3.30.9.10">
    <property type="entry name" value="D-Amino Acid Oxidase, subunit A, domain 2"/>
    <property type="match status" value="1"/>
</dbReference>
<keyword evidence="2" id="KW-0285">Flavoprotein</keyword>
<name>A0A2T4H8Y3_FUSCU</name>
<dbReference type="InterPro" id="IPR050641">
    <property type="entry name" value="RIFMO-like"/>
</dbReference>
<dbReference type="SUPFAM" id="SSF54373">
    <property type="entry name" value="FAD-linked reductases, C-terminal domain"/>
    <property type="match status" value="1"/>
</dbReference>
<keyword evidence="4" id="KW-0560">Oxidoreductase</keyword>
<evidence type="ECO:0000256" key="1">
    <source>
        <dbReference type="ARBA" id="ARBA00007801"/>
    </source>
</evidence>
<dbReference type="PRINTS" id="PR00420">
    <property type="entry name" value="RNGMNOXGNASE"/>
</dbReference>
<dbReference type="InterPro" id="IPR036249">
    <property type="entry name" value="Thioredoxin-like_sf"/>
</dbReference>
<keyword evidence="7" id="KW-0503">Monooxygenase</keyword>
<comment type="similarity">
    <text evidence="1">Belongs to the PheA/TfdB FAD monooxygenase family.</text>
</comment>
<dbReference type="SUPFAM" id="SSF52833">
    <property type="entry name" value="Thioredoxin-like"/>
    <property type="match status" value="1"/>
</dbReference>
<accession>A0A2T4H8Y3</accession>
<reference evidence="7 8" key="1">
    <citation type="submission" date="2018-02" db="EMBL/GenBank/DDBJ databases">
        <title>Fusarium culmorum secondary metabolites in fungal-bacterial-plant interactions.</title>
        <authorList>
            <person name="Schmidt R."/>
        </authorList>
    </citation>
    <scope>NUCLEOTIDE SEQUENCE [LARGE SCALE GENOMIC DNA]</scope>
    <source>
        <strain evidence="7 8">PV</strain>
    </source>
</reference>
<comment type="caution">
    <text evidence="7">The sequence shown here is derived from an EMBL/GenBank/DDBJ whole genome shotgun (WGS) entry which is preliminary data.</text>
</comment>
<evidence type="ECO:0000256" key="2">
    <source>
        <dbReference type="ARBA" id="ARBA00022630"/>
    </source>
</evidence>
<evidence type="ECO:0000259" key="6">
    <source>
        <dbReference type="Pfam" id="PF07976"/>
    </source>
</evidence>
<dbReference type="PANTHER" id="PTHR43004:SF4">
    <property type="entry name" value="FAD-BINDING DOMAIN-CONTAINING PROTEIN"/>
    <property type="match status" value="1"/>
</dbReference>
<evidence type="ECO:0000313" key="7">
    <source>
        <dbReference type="EMBL" id="PTD12259.1"/>
    </source>
</evidence>
<evidence type="ECO:0000256" key="4">
    <source>
        <dbReference type="ARBA" id="ARBA00023002"/>
    </source>
</evidence>
<dbReference type="AlphaFoldDB" id="A0A2T4H8Y3"/>
<evidence type="ECO:0000259" key="5">
    <source>
        <dbReference type="Pfam" id="PF01494"/>
    </source>
</evidence>
<dbReference type="InterPro" id="IPR002938">
    <property type="entry name" value="FAD-bd"/>
</dbReference>
<sequence length="617" mass="69393">MVPSVVQSDDMDNMEIPFPALRERQEGSPPPFQDPLALLRSLPEPPLECQVCVVGAGPAGLMLATNLTRYGINVEVIDDRADQTPVGRADGLQPKTIETFRQMRLSDTLLKQGVRVFDIAFWRSDADQPLRRLGREVHYPPIIDVLDPYILLVHQGMVEGLFLEDMKKRGKEVRRNMAFESYSVPDNKTGPLQINCRANVNQDKRSVLTQYLIGCDGAHSKVRKSIPDVKAVGMSQAAIWGVLDGELITNFPDIWNMTRFYIELKAGAKIDRRDLGQEFMMKRAKAIMAPFRLDWKYVEWFGRYQVGQRVASRFTDGHLRAFLAGDASHTHSPKSAQGMNTSMHDSWNLSWKLNLAVRGLSKPNLLESYEEERRKIALDLVNFDYEHANQIAGGDAIALAENFRTNVRFISGIGAEYGENAINRPGVTRYIDSNPVDIQLDIPMLGQFRIYLLMWDIQQSAPFLQTFCHAIAGKDSFISRLSAAASASYAAQPRASAPEDVYSRPERYTVVSHLFTFGLITTMPKTEIEISDLPPLLQDSRWTFYLDDIPDQDTRGSLCTNKWLGSLGPGEVAIVNVRPDGYVGSVGRWDSSVDESGVEAARWLDEYYDGFMQIPTQ</sequence>
<feature type="domain" description="FAD-binding" evidence="5">
    <location>
        <begin position="48"/>
        <end position="383"/>
    </location>
</feature>
<dbReference type="InterPro" id="IPR038220">
    <property type="entry name" value="PHOX_C_sf"/>
</dbReference>
<dbReference type="Gene3D" id="3.40.30.20">
    <property type="match status" value="1"/>
</dbReference>
<dbReference type="Gene3D" id="3.50.50.60">
    <property type="entry name" value="FAD/NAD(P)-binding domain"/>
    <property type="match status" value="1"/>
</dbReference>